<sequence>MRAEAVTAVKAHVGDLLVVESPTTGATRRDGEIVGLHHEDGTPPYDVRWSDSDQITIFFPGPDTHVRHLEGPSGAASEHGFTERQTGGGI</sequence>
<evidence type="ECO:0000259" key="2">
    <source>
        <dbReference type="Pfam" id="PF08940"/>
    </source>
</evidence>
<feature type="region of interest" description="Disordered" evidence="1">
    <location>
        <begin position="71"/>
        <end position="90"/>
    </location>
</feature>
<proteinExistence type="predicted"/>
<comment type="caution">
    <text evidence="3">The sequence shown here is derived from an EMBL/GenBank/DDBJ whole genome shotgun (WGS) entry which is preliminary data.</text>
</comment>
<protein>
    <recommendedName>
        <fullName evidence="2">DUF1918 domain-containing protein</fullName>
    </recommendedName>
</protein>
<dbReference type="SUPFAM" id="SSF50118">
    <property type="entry name" value="Cell growth inhibitor/plasmid maintenance toxic component"/>
    <property type="match status" value="1"/>
</dbReference>
<reference evidence="4" key="1">
    <citation type="journal article" date="2019" name="Int. J. Syst. Evol. Microbiol.">
        <title>The Global Catalogue of Microorganisms (GCM) 10K type strain sequencing project: providing services to taxonomists for standard genome sequencing and annotation.</title>
        <authorList>
            <consortium name="The Broad Institute Genomics Platform"/>
            <consortium name="The Broad Institute Genome Sequencing Center for Infectious Disease"/>
            <person name="Wu L."/>
            <person name="Ma J."/>
        </authorList>
    </citation>
    <scope>NUCLEOTIDE SEQUENCE [LARGE SCALE GENOMIC DNA]</scope>
    <source>
        <strain evidence="4">JCM 3399</strain>
    </source>
</reference>
<organism evidence="3 4">
    <name type="scientific">Streptomyces albospinus</name>
    <dbReference type="NCBI Taxonomy" id="285515"/>
    <lineage>
        <taxon>Bacteria</taxon>
        <taxon>Bacillati</taxon>
        <taxon>Actinomycetota</taxon>
        <taxon>Actinomycetes</taxon>
        <taxon>Kitasatosporales</taxon>
        <taxon>Streptomycetaceae</taxon>
        <taxon>Streptomyces</taxon>
    </lineage>
</organism>
<dbReference type="EMBL" id="BMRP01000038">
    <property type="protein sequence ID" value="GGU91610.1"/>
    <property type="molecule type" value="Genomic_DNA"/>
</dbReference>
<evidence type="ECO:0000313" key="4">
    <source>
        <dbReference type="Proteomes" id="UP000654471"/>
    </source>
</evidence>
<dbReference type="Pfam" id="PF08940">
    <property type="entry name" value="DUF1918"/>
    <property type="match status" value="1"/>
</dbReference>
<dbReference type="InterPro" id="IPR015035">
    <property type="entry name" value="DUF1918"/>
</dbReference>
<name>A0ABQ2VJI9_9ACTN</name>
<dbReference type="Gene3D" id="2.30.30.440">
    <property type="entry name" value="Domain of unknown function DUF1918"/>
    <property type="match status" value="1"/>
</dbReference>
<accession>A0ABQ2VJI9</accession>
<evidence type="ECO:0000313" key="3">
    <source>
        <dbReference type="EMBL" id="GGU91610.1"/>
    </source>
</evidence>
<feature type="domain" description="DUF1918" evidence="2">
    <location>
        <begin position="10"/>
        <end position="66"/>
    </location>
</feature>
<keyword evidence="4" id="KW-1185">Reference proteome</keyword>
<dbReference type="Proteomes" id="UP000654471">
    <property type="component" value="Unassembled WGS sequence"/>
</dbReference>
<gene>
    <name evidence="3" type="ORF">GCM10010211_68000</name>
</gene>
<evidence type="ECO:0000256" key="1">
    <source>
        <dbReference type="SAM" id="MobiDB-lite"/>
    </source>
</evidence>